<evidence type="ECO:0000313" key="1">
    <source>
        <dbReference type="EMBL" id="KAA0972293.1"/>
    </source>
</evidence>
<keyword evidence="2" id="KW-1185">Reference proteome</keyword>
<dbReference type="Proteomes" id="UP000324738">
    <property type="component" value="Unassembled WGS sequence"/>
</dbReference>
<comment type="caution">
    <text evidence="1">The sequence shown here is derived from an EMBL/GenBank/DDBJ whole genome shotgun (WGS) entry which is preliminary data.</text>
</comment>
<dbReference type="AlphaFoldDB" id="A0A5B0E0F6"/>
<sequence>MSEPMLIEVTRGKLVESRHNVHVAVVDASGGKRFSKGDVGRALYPRSAVKVLQALPLIETGAADAAGLTDMELALACASHSGEEQHALAASRMLDKVGLDDSHLECGCHWPFDLSVAVGLAQRGGVPTALHNNCSGKHAGFLCTAVHLNEDPAGYAGAGHKVQQRVRAAMADTVGVNLTDDQCGIDGCSIPTYAAPLDAFALAFARLVSGQGVSADRARAGQRLINACMAEPYAMSGKGRMCLALIEAGQGRVFAKTGAEGVFCGAVPELGLGFTLKAEDGTTRAAESAAAATLAEIFRDEDAELAETFRALAVSPLRNWQRTVVGEVRPAVA</sequence>
<organism evidence="1 2">
    <name type="scientific">Aureimonas fodinaquatilis</name>
    <dbReference type="NCBI Taxonomy" id="2565783"/>
    <lineage>
        <taxon>Bacteria</taxon>
        <taxon>Pseudomonadati</taxon>
        <taxon>Pseudomonadota</taxon>
        <taxon>Alphaproteobacteria</taxon>
        <taxon>Hyphomicrobiales</taxon>
        <taxon>Aurantimonadaceae</taxon>
        <taxon>Aureimonas</taxon>
    </lineage>
</organism>
<gene>
    <name evidence="1" type="ORF">FPY71_04115</name>
</gene>
<name>A0A5B0E0F6_9HYPH</name>
<dbReference type="RefSeq" id="WP_149297874.1">
    <property type="nucleotide sequence ID" value="NZ_VTWH01000001.1"/>
</dbReference>
<dbReference type="OrthoDB" id="9780674at2"/>
<reference evidence="1 2" key="1">
    <citation type="submission" date="2019-08" db="EMBL/GenBank/DDBJ databases">
        <title>Aureimonas fodiniaquatilis sp. nov., isolated from a coal mine wastewater.</title>
        <authorList>
            <person name="Kim W."/>
        </authorList>
    </citation>
    <scope>NUCLEOTIDE SEQUENCE [LARGE SCALE GENOMIC DNA]</scope>
    <source>
        <strain evidence="1 2">CAU 1482</strain>
    </source>
</reference>
<evidence type="ECO:0000313" key="2">
    <source>
        <dbReference type="Proteomes" id="UP000324738"/>
    </source>
</evidence>
<dbReference type="PANTHER" id="PTHR42110:SF1">
    <property type="entry name" value="L-ASPARAGINASE, PUTATIVE (AFU_ORTHOLOGUE AFUA_3G11890)-RELATED"/>
    <property type="match status" value="1"/>
</dbReference>
<dbReference type="EMBL" id="VTWH01000001">
    <property type="protein sequence ID" value="KAA0972293.1"/>
    <property type="molecule type" value="Genomic_DNA"/>
</dbReference>
<dbReference type="InterPro" id="IPR010349">
    <property type="entry name" value="Asparaginase_II"/>
</dbReference>
<protein>
    <submittedName>
        <fullName evidence="1">Asparaginase</fullName>
    </submittedName>
</protein>
<proteinExistence type="predicted"/>
<dbReference type="Pfam" id="PF06089">
    <property type="entry name" value="Asparaginase_II"/>
    <property type="match status" value="1"/>
</dbReference>
<accession>A0A5B0E0F6</accession>
<dbReference type="PANTHER" id="PTHR42110">
    <property type="entry name" value="L-ASPARAGINASE, PUTATIVE (AFU_ORTHOLOGUE AFUA_3G11890)-RELATED"/>
    <property type="match status" value="1"/>
</dbReference>